<protein>
    <submittedName>
        <fullName evidence="2">Uncharacterized protein</fullName>
    </submittedName>
</protein>
<reference evidence="2" key="1">
    <citation type="submission" date="2018-02" db="EMBL/GenBank/DDBJ databases">
        <title>Rhizophora mucronata_Transcriptome.</title>
        <authorList>
            <person name="Meera S.P."/>
            <person name="Sreeshan A."/>
            <person name="Augustine A."/>
        </authorList>
    </citation>
    <scope>NUCLEOTIDE SEQUENCE</scope>
    <source>
        <tissue evidence="2">Leaf</tissue>
    </source>
</reference>
<proteinExistence type="predicted"/>
<feature type="compositionally biased region" description="Basic residues" evidence="1">
    <location>
        <begin position="11"/>
        <end position="20"/>
    </location>
</feature>
<feature type="region of interest" description="Disordered" evidence="1">
    <location>
        <begin position="1"/>
        <end position="33"/>
    </location>
</feature>
<sequence>MKSCLIINRGSMKRKSKPKNRSNIDRLKITKQM</sequence>
<dbReference type="AlphaFoldDB" id="A0A2P2PG53"/>
<accession>A0A2P2PG53</accession>
<evidence type="ECO:0000256" key="1">
    <source>
        <dbReference type="SAM" id="MobiDB-lite"/>
    </source>
</evidence>
<dbReference type="EMBL" id="GGEC01073230">
    <property type="protein sequence ID" value="MBX53714.1"/>
    <property type="molecule type" value="Transcribed_RNA"/>
</dbReference>
<evidence type="ECO:0000313" key="2">
    <source>
        <dbReference type="EMBL" id="MBX53714.1"/>
    </source>
</evidence>
<organism evidence="2">
    <name type="scientific">Rhizophora mucronata</name>
    <name type="common">Asiatic mangrove</name>
    <dbReference type="NCBI Taxonomy" id="61149"/>
    <lineage>
        <taxon>Eukaryota</taxon>
        <taxon>Viridiplantae</taxon>
        <taxon>Streptophyta</taxon>
        <taxon>Embryophyta</taxon>
        <taxon>Tracheophyta</taxon>
        <taxon>Spermatophyta</taxon>
        <taxon>Magnoliopsida</taxon>
        <taxon>eudicotyledons</taxon>
        <taxon>Gunneridae</taxon>
        <taxon>Pentapetalae</taxon>
        <taxon>rosids</taxon>
        <taxon>fabids</taxon>
        <taxon>Malpighiales</taxon>
        <taxon>Rhizophoraceae</taxon>
        <taxon>Rhizophora</taxon>
    </lineage>
</organism>
<name>A0A2P2PG53_RHIMU</name>
<feature type="compositionally biased region" description="Basic and acidic residues" evidence="1">
    <location>
        <begin position="22"/>
        <end position="33"/>
    </location>
</feature>